<comment type="caution">
    <text evidence="1">The sequence shown here is derived from an EMBL/GenBank/DDBJ whole genome shotgun (WGS) entry which is preliminary data.</text>
</comment>
<evidence type="ECO:0000313" key="2">
    <source>
        <dbReference type="Proteomes" id="UP001454036"/>
    </source>
</evidence>
<dbReference type="AlphaFoldDB" id="A0AAV3PIN0"/>
<evidence type="ECO:0000313" key="1">
    <source>
        <dbReference type="EMBL" id="GAA0150531.1"/>
    </source>
</evidence>
<accession>A0AAV3PIN0</accession>
<sequence length="135" mass="14857">MGSLHHKEKKEQHDENHLQYISCQEGSFGFEPNRTGKQTAEAMAFNATSYYAGSSARTPSSHTPQQPRENDFAEMEVASPSTWGLATKSETPICCPSKKSASTASAAEARKRRKTLEAIVSESDFVILCVGQIRF</sequence>
<gene>
    <name evidence="1" type="ORF">LIER_09457</name>
</gene>
<reference evidence="1 2" key="1">
    <citation type="submission" date="2024-01" db="EMBL/GenBank/DDBJ databases">
        <title>The complete chloroplast genome sequence of Lithospermum erythrorhizon: insights into the phylogenetic relationship among Boraginaceae species and the maternal lineages of purple gromwells.</title>
        <authorList>
            <person name="Okada T."/>
            <person name="Watanabe K."/>
        </authorList>
    </citation>
    <scope>NUCLEOTIDE SEQUENCE [LARGE SCALE GENOMIC DNA]</scope>
</reference>
<dbReference type="EMBL" id="BAABME010001609">
    <property type="protein sequence ID" value="GAA0150531.1"/>
    <property type="molecule type" value="Genomic_DNA"/>
</dbReference>
<proteinExistence type="predicted"/>
<name>A0AAV3PIN0_LITER</name>
<dbReference type="Proteomes" id="UP001454036">
    <property type="component" value="Unassembled WGS sequence"/>
</dbReference>
<organism evidence="1 2">
    <name type="scientific">Lithospermum erythrorhizon</name>
    <name type="common">Purple gromwell</name>
    <name type="synonym">Lithospermum officinale var. erythrorhizon</name>
    <dbReference type="NCBI Taxonomy" id="34254"/>
    <lineage>
        <taxon>Eukaryota</taxon>
        <taxon>Viridiplantae</taxon>
        <taxon>Streptophyta</taxon>
        <taxon>Embryophyta</taxon>
        <taxon>Tracheophyta</taxon>
        <taxon>Spermatophyta</taxon>
        <taxon>Magnoliopsida</taxon>
        <taxon>eudicotyledons</taxon>
        <taxon>Gunneridae</taxon>
        <taxon>Pentapetalae</taxon>
        <taxon>asterids</taxon>
        <taxon>lamiids</taxon>
        <taxon>Boraginales</taxon>
        <taxon>Boraginaceae</taxon>
        <taxon>Boraginoideae</taxon>
        <taxon>Lithospermeae</taxon>
        <taxon>Lithospermum</taxon>
    </lineage>
</organism>
<keyword evidence="2" id="KW-1185">Reference proteome</keyword>
<protein>
    <submittedName>
        <fullName evidence="1">Uncharacterized protein</fullName>
    </submittedName>
</protein>